<proteinExistence type="predicted"/>
<feature type="compositionally biased region" description="Low complexity" evidence="1">
    <location>
        <begin position="25"/>
        <end position="36"/>
    </location>
</feature>
<name>A0AAN9EFF0_CROPI</name>
<accession>A0AAN9EFF0</accession>
<gene>
    <name evidence="2" type="ORF">RIF29_29737</name>
</gene>
<organism evidence="2 3">
    <name type="scientific">Crotalaria pallida</name>
    <name type="common">Smooth rattlebox</name>
    <name type="synonym">Crotalaria striata</name>
    <dbReference type="NCBI Taxonomy" id="3830"/>
    <lineage>
        <taxon>Eukaryota</taxon>
        <taxon>Viridiplantae</taxon>
        <taxon>Streptophyta</taxon>
        <taxon>Embryophyta</taxon>
        <taxon>Tracheophyta</taxon>
        <taxon>Spermatophyta</taxon>
        <taxon>Magnoliopsida</taxon>
        <taxon>eudicotyledons</taxon>
        <taxon>Gunneridae</taxon>
        <taxon>Pentapetalae</taxon>
        <taxon>rosids</taxon>
        <taxon>fabids</taxon>
        <taxon>Fabales</taxon>
        <taxon>Fabaceae</taxon>
        <taxon>Papilionoideae</taxon>
        <taxon>50 kb inversion clade</taxon>
        <taxon>genistoids sensu lato</taxon>
        <taxon>core genistoids</taxon>
        <taxon>Crotalarieae</taxon>
        <taxon>Crotalaria</taxon>
    </lineage>
</organism>
<dbReference type="EMBL" id="JAYWIO010000006">
    <property type="protein sequence ID" value="KAK7256296.1"/>
    <property type="molecule type" value="Genomic_DNA"/>
</dbReference>
<reference evidence="2 3" key="1">
    <citation type="submission" date="2024-01" db="EMBL/GenBank/DDBJ databases">
        <title>The genomes of 5 underutilized Papilionoideae crops provide insights into root nodulation and disease resistanc.</title>
        <authorList>
            <person name="Yuan L."/>
        </authorList>
    </citation>
    <scope>NUCLEOTIDE SEQUENCE [LARGE SCALE GENOMIC DNA]</scope>
    <source>
        <strain evidence="2">ZHUSHIDOU_FW_LH</strain>
        <tissue evidence="2">Leaf</tissue>
    </source>
</reference>
<evidence type="ECO:0000256" key="1">
    <source>
        <dbReference type="SAM" id="MobiDB-lite"/>
    </source>
</evidence>
<feature type="region of interest" description="Disordered" evidence="1">
    <location>
        <begin position="1"/>
        <end position="36"/>
    </location>
</feature>
<sequence length="176" mass="20023">MTTESSSRSSVPNTDHIINDDSHTSNNSNRSNASRASLRKINFEELTCPCGRLRMHTSTTNDNPRRCFIRCPLWRHIKPHKHGGMGDVVEAVVEAKLVEDEEQIKKIMRLRTKLVAKRKKSHFLLEKTRNMELLRCSSLSIGTKYGNGASEPHQQHGNDFLELSTARMVIEGNEKL</sequence>
<dbReference type="AlphaFoldDB" id="A0AAN9EFF0"/>
<dbReference type="Proteomes" id="UP001372338">
    <property type="component" value="Unassembled WGS sequence"/>
</dbReference>
<keyword evidence="3" id="KW-1185">Reference proteome</keyword>
<evidence type="ECO:0000313" key="3">
    <source>
        <dbReference type="Proteomes" id="UP001372338"/>
    </source>
</evidence>
<protein>
    <submittedName>
        <fullName evidence="2">Uncharacterized protein</fullName>
    </submittedName>
</protein>
<feature type="compositionally biased region" description="Polar residues" evidence="1">
    <location>
        <begin position="1"/>
        <end position="13"/>
    </location>
</feature>
<comment type="caution">
    <text evidence="2">The sequence shown here is derived from an EMBL/GenBank/DDBJ whole genome shotgun (WGS) entry which is preliminary data.</text>
</comment>
<evidence type="ECO:0000313" key="2">
    <source>
        <dbReference type="EMBL" id="KAK7256296.1"/>
    </source>
</evidence>